<evidence type="ECO:0000313" key="9">
    <source>
        <dbReference type="EMBL" id="KAL0952496.1"/>
    </source>
</evidence>
<evidence type="ECO:0000256" key="1">
    <source>
        <dbReference type="ARBA" id="ARBA00001971"/>
    </source>
</evidence>
<evidence type="ECO:0000256" key="5">
    <source>
        <dbReference type="ARBA" id="ARBA00023002"/>
    </source>
</evidence>
<keyword evidence="7" id="KW-0503">Monooxygenase</keyword>
<dbReference type="PANTHER" id="PTHR24287">
    <property type="entry name" value="P450, PUTATIVE (EUROFUNG)-RELATED"/>
    <property type="match status" value="1"/>
</dbReference>
<dbReference type="Proteomes" id="UP001556367">
    <property type="component" value="Unassembled WGS sequence"/>
</dbReference>
<keyword evidence="6" id="KW-0408">Iron</keyword>
<keyword evidence="8" id="KW-1133">Transmembrane helix</keyword>
<dbReference type="EMBL" id="JASNQZ010000010">
    <property type="protein sequence ID" value="KAL0952496.1"/>
    <property type="molecule type" value="Genomic_DNA"/>
</dbReference>
<comment type="cofactor">
    <cofactor evidence="1">
        <name>heme</name>
        <dbReference type="ChEBI" id="CHEBI:30413"/>
    </cofactor>
</comment>
<evidence type="ECO:0000256" key="7">
    <source>
        <dbReference type="ARBA" id="ARBA00023033"/>
    </source>
</evidence>
<comment type="similarity">
    <text evidence="2">Belongs to the cytochrome P450 family.</text>
</comment>
<evidence type="ECO:0000256" key="2">
    <source>
        <dbReference type="ARBA" id="ARBA00010617"/>
    </source>
</evidence>
<name>A0ABR3JB32_9AGAR</name>
<keyword evidence="3" id="KW-0349">Heme</keyword>
<dbReference type="Gene3D" id="1.10.630.10">
    <property type="entry name" value="Cytochrome P450"/>
    <property type="match status" value="1"/>
</dbReference>
<evidence type="ECO:0000256" key="3">
    <source>
        <dbReference type="ARBA" id="ARBA00022617"/>
    </source>
</evidence>
<evidence type="ECO:0000256" key="4">
    <source>
        <dbReference type="ARBA" id="ARBA00022723"/>
    </source>
</evidence>
<organism evidence="9 10">
    <name type="scientific">Hohenbuehelia grisea</name>
    <dbReference type="NCBI Taxonomy" id="104357"/>
    <lineage>
        <taxon>Eukaryota</taxon>
        <taxon>Fungi</taxon>
        <taxon>Dikarya</taxon>
        <taxon>Basidiomycota</taxon>
        <taxon>Agaricomycotina</taxon>
        <taxon>Agaricomycetes</taxon>
        <taxon>Agaricomycetidae</taxon>
        <taxon>Agaricales</taxon>
        <taxon>Pleurotineae</taxon>
        <taxon>Pleurotaceae</taxon>
        <taxon>Hohenbuehelia</taxon>
    </lineage>
</organism>
<keyword evidence="4" id="KW-0479">Metal-binding</keyword>
<comment type="caution">
    <text evidence="9">The sequence shown here is derived from an EMBL/GenBank/DDBJ whole genome shotgun (WGS) entry which is preliminary data.</text>
</comment>
<keyword evidence="5" id="KW-0560">Oxidoreductase</keyword>
<keyword evidence="8" id="KW-0472">Membrane</keyword>
<reference evidence="10" key="1">
    <citation type="submission" date="2024-06" db="EMBL/GenBank/DDBJ databases">
        <title>Multi-omics analyses provide insights into the biosynthesis of the anticancer antibiotic pleurotin in Hohenbuehelia grisea.</title>
        <authorList>
            <person name="Weaver J.A."/>
            <person name="Alberti F."/>
        </authorList>
    </citation>
    <scope>NUCLEOTIDE SEQUENCE [LARGE SCALE GENOMIC DNA]</scope>
    <source>
        <strain evidence="10">T-177</strain>
    </source>
</reference>
<keyword evidence="8" id="KW-0812">Transmembrane</keyword>
<feature type="transmembrane region" description="Helical" evidence="8">
    <location>
        <begin position="45"/>
        <end position="62"/>
    </location>
</feature>
<feature type="transmembrane region" description="Helical" evidence="8">
    <location>
        <begin position="12"/>
        <end position="33"/>
    </location>
</feature>
<evidence type="ECO:0000313" key="10">
    <source>
        <dbReference type="Proteomes" id="UP001556367"/>
    </source>
</evidence>
<dbReference type="InterPro" id="IPR036396">
    <property type="entry name" value="Cyt_P450_sf"/>
</dbReference>
<keyword evidence="10" id="KW-1185">Reference proteome</keyword>
<gene>
    <name evidence="9" type="ORF">HGRIS_006759</name>
</gene>
<sequence length="182" mass="20519">MSRLGPTPGFRFIFHLVPYFVTALIVAHLLAFYARDKFDVQIPKASVLGLLLLLGAPTWTGLRARWVKLVQARNAARLGAQAIPCIKGRWPGNLDFLIRFREDWKTGYLGQGWREFLHGDGATGVANLYMLWDDTIATDDPDLIKTILTKDFPNFPKGERLREAMNSVLGSGVFNADDDVWR</sequence>
<protein>
    <submittedName>
        <fullName evidence="9">Uncharacterized protein</fullName>
    </submittedName>
</protein>
<proteinExistence type="inferred from homology"/>
<evidence type="ECO:0000256" key="6">
    <source>
        <dbReference type="ARBA" id="ARBA00023004"/>
    </source>
</evidence>
<accession>A0ABR3JB32</accession>
<dbReference type="PANTHER" id="PTHR24287:SF1">
    <property type="entry name" value="P450, PUTATIVE (EUROFUNG)-RELATED"/>
    <property type="match status" value="1"/>
</dbReference>
<dbReference type="InterPro" id="IPR047146">
    <property type="entry name" value="Cyt_P450_E_CYP52_fungi"/>
</dbReference>
<evidence type="ECO:0000256" key="8">
    <source>
        <dbReference type="SAM" id="Phobius"/>
    </source>
</evidence>
<dbReference type="SUPFAM" id="SSF48264">
    <property type="entry name" value="Cytochrome P450"/>
    <property type="match status" value="1"/>
</dbReference>